<evidence type="ECO:0008006" key="3">
    <source>
        <dbReference type="Google" id="ProtNLM"/>
    </source>
</evidence>
<keyword evidence="2" id="KW-1185">Reference proteome</keyword>
<dbReference type="RefSeq" id="WP_376808283.1">
    <property type="nucleotide sequence ID" value="NZ_JBHTAC010000025.1"/>
</dbReference>
<reference evidence="2" key="1">
    <citation type="journal article" date="2019" name="Int. J. Syst. Evol. Microbiol.">
        <title>The Global Catalogue of Microorganisms (GCM) 10K type strain sequencing project: providing services to taxonomists for standard genome sequencing and annotation.</title>
        <authorList>
            <consortium name="The Broad Institute Genomics Platform"/>
            <consortium name="The Broad Institute Genome Sequencing Center for Infectious Disease"/>
            <person name="Wu L."/>
            <person name="Ma J."/>
        </authorList>
    </citation>
    <scope>NUCLEOTIDE SEQUENCE [LARGE SCALE GENOMIC DNA]</scope>
    <source>
        <strain evidence="2">CGMCC 1.9106</strain>
    </source>
</reference>
<comment type="caution">
    <text evidence="1">The sequence shown here is derived from an EMBL/GenBank/DDBJ whole genome shotgun (WGS) entry which is preliminary data.</text>
</comment>
<gene>
    <name evidence="1" type="ORF">ACFQO7_22930</name>
</gene>
<proteinExistence type="predicted"/>
<evidence type="ECO:0000313" key="2">
    <source>
        <dbReference type="Proteomes" id="UP001596392"/>
    </source>
</evidence>
<accession>A0ABW2GZH3</accession>
<sequence>MTRDVLPGAQTTPTQRCPQCSSIGLPVLIGLPDETAMEAAAAGELVLGGCMMGPDGYAWECPAGHEWTGDEQTWTRAVDLALAGRPRCHDCGGRTRRLVYPRALAHPGETEGLADDIAAGLAEMSPDEGPPGVYSTRICHDCRALLA</sequence>
<organism evidence="1 2">
    <name type="scientific">Catellatospora aurea</name>
    <dbReference type="NCBI Taxonomy" id="1337874"/>
    <lineage>
        <taxon>Bacteria</taxon>
        <taxon>Bacillati</taxon>
        <taxon>Actinomycetota</taxon>
        <taxon>Actinomycetes</taxon>
        <taxon>Micromonosporales</taxon>
        <taxon>Micromonosporaceae</taxon>
        <taxon>Catellatospora</taxon>
    </lineage>
</organism>
<name>A0ABW2GZH3_9ACTN</name>
<dbReference type="Proteomes" id="UP001596392">
    <property type="component" value="Unassembled WGS sequence"/>
</dbReference>
<dbReference type="EMBL" id="JBHTAC010000025">
    <property type="protein sequence ID" value="MFC7245339.1"/>
    <property type="molecule type" value="Genomic_DNA"/>
</dbReference>
<evidence type="ECO:0000313" key="1">
    <source>
        <dbReference type="EMBL" id="MFC7245339.1"/>
    </source>
</evidence>
<protein>
    <recommendedName>
        <fullName evidence="3">Zinc ribbon protein</fullName>
    </recommendedName>
</protein>